<accession>A0A397IHS5</accession>
<proteinExistence type="predicted"/>
<name>A0A397IHS5_9GLOM</name>
<sequence length="266" mass="30994">MSSYKTDNASRLPVLYLQDHKKALWDRFHEQYPNGMQRTSFITKLSSKRFVYKENLGGLCSECNECEYQVFANIEELIKINITDLILRNELIANTQNLRRYLRKDYPKKLNVTQNGIAIHNSCVSHCLPLAFVFANIEELIKINITDLILRNELIANTQNLRRYLRKDYPKKLNVTQNGIAIHNSCVSHCLPLAFVSKAIMSHHARKIYLNAQLPATLSQLDSDEALIIIDYKIRINPKKARKTKDEWFVLQQKKTNFQINITQEI</sequence>
<keyword evidence="2" id="KW-1185">Reference proteome</keyword>
<protein>
    <submittedName>
        <fullName evidence="1">Uncharacterized protein</fullName>
    </submittedName>
</protein>
<reference evidence="1 2" key="1">
    <citation type="submission" date="2018-08" db="EMBL/GenBank/DDBJ databases">
        <title>Genome and evolution of the arbuscular mycorrhizal fungus Diversispora epigaea (formerly Glomus versiforme) and its bacterial endosymbionts.</title>
        <authorList>
            <person name="Sun X."/>
            <person name="Fei Z."/>
            <person name="Harrison M."/>
        </authorList>
    </citation>
    <scope>NUCLEOTIDE SEQUENCE [LARGE SCALE GENOMIC DNA]</scope>
    <source>
        <strain evidence="1 2">IT104</strain>
    </source>
</reference>
<dbReference type="STRING" id="1348612.A0A397IHS5"/>
<dbReference type="OrthoDB" id="2429297at2759"/>
<dbReference type="AlphaFoldDB" id="A0A397IHS5"/>
<evidence type="ECO:0000313" key="1">
    <source>
        <dbReference type="EMBL" id="RHZ74392.1"/>
    </source>
</evidence>
<dbReference type="Proteomes" id="UP000266861">
    <property type="component" value="Unassembled WGS sequence"/>
</dbReference>
<organism evidence="1 2">
    <name type="scientific">Diversispora epigaea</name>
    <dbReference type="NCBI Taxonomy" id="1348612"/>
    <lineage>
        <taxon>Eukaryota</taxon>
        <taxon>Fungi</taxon>
        <taxon>Fungi incertae sedis</taxon>
        <taxon>Mucoromycota</taxon>
        <taxon>Glomeromycotina</taxon>
        <taxon>Glomeromycetes</taxon>
        <taxon>Diversisporales</taxon>
        <taxon>Diversisporaceae</taxon>
        <taxon>Diversispora</taxon>
    </lineage>
</organism>
<gene>
    <name evidence="1" type="ORF">Glove_225g10</name>
</gene>
<dbReference type="EMBL" id="PQFF01000208">
    <property type="protein sequence ID" value="RHZ74392.1"/>
    <property type="molecule type" value="Genomic_DNA"/>
</dbReference>
<evidence type="ECO:0000313" key="2">
    <source>
        <dbReference type="Proteomes" id="UP000266861"/>
    </source>
</evidence>
<comment type="caution">
    <text evidence="1">The sequence shown here is derived from an EMBL/GenBank/DDBJ whole genome shotgun (WGS) entry which is preliminary data.</text>
</comment>